<dbReference type="PANTHER" id="PTHR24637:SF377">
    <property type="entry name" value="COLLAGEN TYPE IX ALPHA 1 CHAIN"/>
    <property type="match status" value="1"/>
</dbReference>
<dbReference type="SMART" id="SM01088">
    <property type="entry name" value="Col_cuticle_N"/>
    <property type="match status" value="1"/>
</dbReference>
<dbReference type="PANTHER" id="PTHR24637">
    <property type="entry name" value="COLLAGEN"/>
    <property type="match status" value="1"/>
</dbReference>
<dbReference type="InterPro" id="IPR008160">
    <property type="entry name" value="Collagen"/>
</dbReference>
<keyword evidence="3" id="KW-0472">Membrane</keyword>
<feature type="compositionally biased region" description="Pro residues" evidence="2">
    <location>
        <begin position="211"/>
        <end position="220"/>
    </location>
</feature>
<protein>
    <submittedName>
        <fullName evidence="6">Nematode cuticle collagen N-terminal domain-containing protein</fullName>
    </submittedName>
</protein>
<dbReference type="Pfam" id="PF01391">
    <property type="entry name" value="Collagen"/>
    <property type="match status" value="1"/>
</dbReference>
<keyword evidence="5" id="KW-1185">Reference proteome</keyword>
<evidence type="ECO:0000259" key="4">
    <source>
        <dbReference type="SMART" id="SM01088"/>
    </source>
</evidence>
<feature type="transmembrane region" description="Helical" evidence="3">
    <location>
        <begin position="21"/>
        <end position="45"/>
    </location>
</feature>
<dbReference type="GO" id="GO:0042302">
    <property type="term" value="F:structural constituent of cuticle"/>
    <property type="evidence" value="ECO:0007669"/>
    <property type="project" value="InterPro"/>
</dbReference>
<dbReference type="AlphaFoldDB" id="A0A915AQ85"/>
<dbReference type="InterPro" id="IPR002486">
    <property type="entry name" value="Col_cuticle_N"/>
</dbReference>
<evidence type="ECO:0000256" key="2">
    <source>
        <dbReference type="SAM" id="MobiDB-lite"/>
    </source>
</evidence>
<dbReference type="Proteomes" id="UP000887569">
    <property type="component" value="Unplaced"/>
</dbReference>
<feature type="compositionally biased region" description="Basic and acidic residues" evidence="2">
    <location>
        <begin position="190"/>
        <end position="203"/>
    </location>
</feature>
<evidence type="ECO:0000256" key="1">
    <source>
        <dbReference type="ARBA" id="ARBA00022737"/>
    </source>
</evidence>
<dbReference type="WBParaSite" id="PgR011_g147_t01">
    <property type="protein sequence ID" value="PgR011_g147_t01"/>
    <property type="gene ID" value="PgR011_g147"/>
</dbReference>
<feature type="region of interest" description="Disordered" evidence="2">
    <location>
        <begin position="95"/>
        <end position="131"/>
    </location>
</feature>
<feature type="compositionally biased region" description="Pro residues" evidence="2">
    <location>
        <begin position="324"/>
        <end position="334"/>
    </location>
</feature>
<keyword evidence="1" id="KW-0677">Repeat</keyword>
<feature type="compositionally biased region" description="Low complexity" evidence="2">
    <location>
        <begin position="273"/>
        <end position="282"/>
    </location>
</feature>
<feature type="compositionally biased region" description="Pro residues" evidence="2">
    <location>
        <begin position="283"/>
        <end position="295"/>
    </location>
</feature>
<evidence type="ECO:0000313" key="6">
    <source>
        <dbReference type="WBParaSite" id="PgR011_g147_t01"/>
    </source>
</evidence>
<proteinExistence type="predicted"/>
<feature type="domain" description="Nematode cuticle collagen N-terminal" evidence="4">
    <location>
        <begin position="18"/>
        <end position="70"/>
    </location>
</feature>
<reference evidence="6" key="1">
    <citation type="submission" date="2022-11" db="UniProtKB">
        <authorList>
            <consortium name="WormBaseParasite"/>
        </authorList>
    </citation>
    <scope>IDENTIFICATION</scope>
</reference>
<feature type="region of interest" description="Disordered" evidence="2">
    <location>
        <begin position="171"/>
        <end position="357"/>
    </location>
</feature>
<feature type="compositionally biased region" description="Basic residues" evidence="2">
    <location>
        <begin position="95"/>
        <end position="104"/>
    </location>
</feature>
<organism evidence="5 6">
    <name type="scientific">Parascaris univalens</name>
    <name type="common">Nematode worm</name>
    <dbReference type="NCBI Taxonomy" id="6257"/>
    <lineage>
        <taxon>Eukaryota</taxon>
        <taxon>Metazoa</taxon>
        <taxon>Ecdysozoa</taxon>
        <taxon>Nematoda</taxon>
        <taxon>Chromadorea</taxon>
        <taxon>Rhabditida</taxon>
        <taxon>Spirurina</taxon>
        <taxon>Ascaridomorpha</taxon>
        <taxon>Ascaridoidea</taxon>
        <taxon>Ascarididae</taxon>
        <taxon>Parascaris</taxon>
    </lineage>
</organism>
<evidence type="ECO:0000256" key="3">
    <source>
        <dbReference type="SAM" id="Phobius"/>
    </source>
</evidence>
<accession>A0A915AQ85</accession>
<evidence type="ECO:0000313" key="5">
    <source>
        <dbReference type="Proteomes" id="UP000887569"/>
    </source>
</evidence>
<keyword evidence="3" id="KW-0812">Transmembrane</keyword>
<dbReference type="Pfam" id="PF01484">
    <property type="entry name" value="Col_cuticle_N"/>
    <property type="match status" value="1"/>
</dbReference>
<keyword evidence="3" id="KW-1133">Transmembrane helix</keyword>
<sequence>MSEKTTKDRVSEAESLRRLAFFGISLATMAIFTAIVAIPMLYSYLQYIQSSLETEIDFCKHRSHGLWDEFDKVHYALGVETRIKRATYVAGLKQHRTAKAHPRQRANGVRRQSHATNVRSRLPASRRGDGAHRHAYSPVYLRPSVGVLQPSFPFPAGDCCSCGVGAAGPPGLPGPDGRPGVDGAPGKDGIPGRDAKPFEHRTPSDFCFDCPPAPQGPPGRPGRKGPPGRPGPPGPTKYGGPTRGLPGPAGPRGPPGRPGPAGPKGPPGPPGKILPAAAVSRGPPGPPGPRGPPGPNGLTGLAGKTMHGPPGPMGDKGLDGRPGRPGPMGPPGMPGPRGSKGDCDHCPPPRTAPGYKL</sequence>
<name>A0A915AQ85_PARUN</name>
<feature type="compositionally biased region" description="Pro residues" evidence="2">
    <location>
        <begin position="248"/>
        <end position="272"/>
    </location>
</feature>
<feature type="compositionally biased region" description="Low complexity" evidence="2">
    <location>
        <begin position="236"/>
        <end position="246"/>
    </location>
</feature>